<evidence type="ECO:0000256" key="1">
    <source>
        <dbReference type="SAM" id="Phobius"/>
    </source>
</evidence>
<keyword evidence="3" id="KW-1185">Reference proteome</keyword>
<feature type="transmembrane region" description="Helical" evidence="1">
    <location>
        <begin position="76"/>
        <end position="105"/>
    </location>
</feature>
<dbReference type="AlphaFoldDB" id="A0A0V1HRJ9"/>
<keyword evidence="1" id="KW-0812">Transmembrane</keyword>
<comment type="caution">
    <text evidence="2">The sequence shown here is derived from an EMBL/GenBank/DDBJ whole genome shotgun (WGS) entry which is preliminary data.</text>
</comment>
<sequence length="119" mass="13655">MTVFLVLKRTFRNLLLDESFKRCRSFEEPHEKHIDLSNHSKRVANGLNFRRLINGQIQTLLRPNGKIKLATKRCMIANSFIAVLLFGHSVFMFTTAAIATLYLLYRALKIGLNAVDGIY</sequence>
<dbReference type="EMBL" id="JYDP01000032">
    <property type="protein sequence ID" value="KRZ13416.1"/>
    <property type="molecule type" value="Genomic_DNA"/>
</dbReference>
<keyword evidence="1" id="KW-0472">Membrane</keyword>
<reference evidence="2 3" key="1">
    <citation type="submission" date="2015-01" db="EMBL/GenBank/DDBJ databases">
        <title>Evolution of Trichinella species and genotypes.</title>
        <authorList>
            <person name="Korhonen P.K."/>
            <person name="Edoardo P."/>
            <person name="Giuseppe L.R."/>
            <person name="Gasser R.B."/>
        </authorList>
    </citation>
    <scope>NUCLEOTIDE SEQUENCE [LARGE SCALE GENOMIC DNA]</scope>
    <source>
        <strain evidence="2">ISS1029</strain>
    </source>
</reference>
<keyword evidence="1" id="KW-1133">Transmembrane helix</keyword>
<organism evidence="2 3">
    <name type="scientific">Trichinella zimbabwensis</name>
    <dbReference type="NCBI Taxonomy" id="268475"/>
    <lineage>
        <taxon>Eukaryota</taxon>
        <taxon>Metazoa</taxon>
        <taxon>Ecdysozoa</taxon>
        <taxon>Nematoda</taxon>
        <taxon>Enoplea</taxon>
        <taxon>Dorylaimia</taxon>
        <taxon>Trichinellida</taxon>
        <taxon>Trichinellidae</taxon>
        <taxon>Trichinella</taxon>
    </lineage>
</organism>
<gene>
    <name evidence="2" type="ORF">T11_16274</name>
</gene>
<dbReference type="OrthoDB" id="5942292at2759"/>
<evidence type="ECO:0000313" key="2">
    <source>
        <dbReference type="EMBL" id="KRZ13416.1"/>
    </source>
</evidence>
<dbReference type="Proteomes" id="UP000055024">
    <property type="component" value="Unassembled WGS sequence"/>
</dbReference>
<name>A0A0V1HRJ9_9BILA</name>
<protein>
    <submittedName>
        <fullName evidence="2">Uncharacterized protein</fullName>
    </submittedName>
</protein>
<proteinExistence type="predicted"/>
<evidence type="ECO:0000313" key="3">
    <source>
        <dbReference type="Proteomes" id="UP000055024"/>
    </source>
</evidence>
<accession>A0A0V1HRJ9</accession>